<evidence type="ECO:0000256" key="5">
    <source>
        <dbReference type="ARBA" id="ARBA00023136"/>
    </source>
</evidence>
<dbReference type="InterPro" id="IPR050375">
    <property type="entry name" value="MFS_TsgA-like"/>
</dbReference>
<feature type="transmembrane region" description="Helical" evidence="6">
    <location>
        <begin position="315"/>
        <end position="334"/>
    </location>
</feature>
<feature type="transmembrane region" description="Helical" evidence="6">
    <location>
        <begin position="372"/>
        <end position="394"/>
    </location>
</feature>
<feature type="transmembrane region" description="Helical" evidence="6">
    <location>
        <begin position="145"/>
        <end position="168"/>
    </location>
</feature>
<evidence type="ECO:0000313" key="7">
    <source>
        <dbReference type="EMBL" id="MFB9106239.1"/>
    </source>
</evidence>
<evidence type="ECO:0000313" key="8">
    <source>
        <dbReference type="Proteomes" id="UP001589590"/>
    </source>
</evidence>
<dbReference type="CDD" id="cd17394">
    <property type="entry name" value="MFS_FucP_like"/>
    <property type="match status" value="1"/>
</dbReference>
<organism evidence="7 8">
    <name type="scientific">Algibacter miyuki</name>
    <dbReference type="NCBI Taxonomy" id="1306933"/>
    <lineage>
        <taxon>Bacteria</taxon>
        <taxon>Pseudomonadati</taxon>
        <taxon>Bacteroidota</taxon>
        <taxon>Flavobacteriia</taxon>
        <taxon>Flavobacteriales</taxon>
        <taxon>Flavobacteriaceae</taxon>
        <taxon>Algibacter</taxon>
    </lineage>
</organism>
<sequence>MKQVEKIPVVKKEVLMPFILITSLFALWGFANDITNPMVAAFGTVMEISTAKAALVQFAFYGGYATMAIPAALFVRKYSYKKGILLGLALYAFGALLFFPAAKYEVFGFFLGSLYILTFGLAFLETTANPYILSMGDARTATQRLNLAQAFNPIGSIFGMFVASKFILTALDSDKRNEVGTLIFTGLESTEKAIIRTHDLGVIRNPYVILGVVVMIMFAVIAISKMPKRDKNNNLGSASASFKRLFINGKYREGVFAQLFYVAAQIMCWTFIIQYAGHLGISKATAQNYNIVAMLMFLSSRFISTFLMKYINSKKLLTTFALGAMATIAGVILIEGVMGLYLLVTTSIFMSLMFPTIYGIALNGLSEEDSTLGAAGLVMAIVGGALMPILQGLIIDQERIGGFAAVNVSFVLPFLCFCFIFIYGYRTLKVYND</sequence>
<feature type="transmembrane region" description="Helical" evidence="6">
    <location>
        <begin position="400"/>
        <end position="425"/>
    </location>
</feature>
<dbReference type="PANTHER" id="PTHR43702:SF11">
    <property type="entry name" value="L-FUCOSE-PROTON SYMPORTER"/>
    <property type="match status" value="1"/>
</dbReference>
<dbReference type="InterPro" id="IPR011701">
    <property type="entry name" value="MFS"/>
</dbReference>
<feature type="transmembrane region" description="Helical" evidence="6">
    <location>
        <begin position="51"/>
        <end position="75"/>
    </location>
</feature>
<dbReference type="RefSeq" id="WP_290267814.1">
    <property type="nucleotide sequence ID" value="NZ_JAUFQP010000001.1"/>
</dbReference>
<feature type="transmembrane region" description="Helical" evidence="6">
    <location>
        <begin position="289"/>
        <end position="308"/>
    </location>
</feature>
<feature type="transmembrane region" description="Helical" evidence="6">
    <location>
        <begin position="207"/>
        <end position="224"/>
    </location>
</feature>
<feature type="transmembrane region" description="Helical" evidence="6">
    <location>
        <begin position="12"/>
        <end position="31"/>
    </location>
</feature>
<dbReference type="EMBL" id="JBHMFA010000015">
    <property type="protein sequence ID" value="MFB9106239.1"/>
    <property type="molecule type" value="Genomic_DNA"/>
</dbReference>
<keyword evidence="2" id="KW-1003">Cell membrane</keyword>
<feature type="transmembrane region" description="Helical" evidence="6">
    <location>
        <begin position="107"/>
        <end position="124"/>
    </location>
</feature>
<keyword evidence="5 6" id="KW-0472">Membrane</keyword>
<protein>
    <submittedName>
        <fullName evidence="7">L-fucose:H+ symporter permease</fullName>
    </submittedName>
</protein>
<dbReference type="Pfam" id="PF07690">
    <property type="entry name" value="MFS_1"/>
    <property type="match status" value="1"/>
</dbReference>
<dbReference type="SUPFAM" id="SSF103473">
    <property type="entry name" value="MFS general substrate transporter"/>
    <property type="match status" value="1"/>
</dbReference>
<evidence type="ECO:0000256" key="2">
    <source>
        <dbReference type="ARBA" id="ARBA00022475"/>
    </source>
</evidence>
<feature type="transmembrane region" description="Helical" evidence="6">
    <location>
        <begin position="340"/>
        <end position="360"/>
    </location>
</feature>
<evidence type="ECO:0000256" key="1">
    <source>
        <dbReference type="ARBA" id="ARBA00004429"/>
    </source>
</evidence>
<keyword evidence="3 6" id="KW-0812">Transmembrane</keyword>
<dbReference type="PANTHER" id="PTHR43702">
    <property type="entry name" value="L-FUCOSE-PROTON SYMPORTER"/>
    <property type="match status" value="1"/>
</dbReference>
<keyword evidence="4 6" id="KW-1133">Transmembrane helix</keyword>
<evidence type="ECO:0000256" key="6">
    <source>
        <dbReference type="SAM" id="Phobius"/>
    </source>
</evidence>
<dbReference type="Proteomes" id="UP001589590">
    <property type="component" value="Unassembled WGS sequence"/>
</dbReference>
<dbReference type="NCBIfam" id="TIGR00885">
    <property type="entry name" value="fucP"/>
    <property type="match status" value="1"/>
</dbReference>
<dbReference type="InterPro" id="IPR005275">
    <property type="entry name" value="Lfuc_symporter_FucP"/>
</dbReference>
<gene>
    <name evidence="7" type="primary">fucP</name>
    <name evidence="7" type="ORF">ACFFU1_15145</name>
</gene>
<keyword evidence="8" id="KW-1185">Reference proteome</keyword>
<feature type="transmembrane region" description="Helical" evidence="6">
    <location>
        <begin position="84"/>
        <end position="101"/>
    </location>
</feature>
<dbReference type="Gene3D" id="1.20.1250.20">
    <property type="entry name" value="MFS general substrate transporter like domains"/>
    <property type="match status" value="2"/>
</dbReference>
<comment type="subcellular location">
    <subcellularLocation>
        <location evidence="1">Cell inner membrane</location>
        <topology evidence="1">Multi-pass membrane protein</topology>
    </subcellularLocation>
</comment>
<accession>A0ABV5H3G0</accession>
<reference evidence="7 8" key="1">
    <citation type="submission" date="2024-09" db="EMBL/GenBank/DDBJ databases">
        <authorList>
            <person name="Sun Q."/>
            <person name="Mori K."/>
        </authorList>
    </citation>
    <scope>NUCLEOTIDE SEQUENCE [LARGE SCALE GENOMIC DNA]</scope>
    <source>
        <strain evidence="7 8">CECT 8300</strain>
    </source>
</reference>
<feature type="transmembrane region" description="Helical" evidence="6">
    <location>
        <begin position="254"/>
        <end position="277"/>
    </location>
</feature>
<proteinExistence type="predicted"/>
<dbReference type="InterPro" id="IPR036259">
    <property type="entry name" value="MFS_trans_sf"/>
</dbReference>
<evidence type="ECO:0000256" key="4">
    <source>
        <dbReference type="ARBA" id="ARBA00022989"/>
    </source>
</evidence>
<name>A0ABV5H3G0_9FLAO</name>
<comment type="caution">
    <text evidence="7">The sequence shown here is derived from an EMBL/GenBank/DDBJ whole genome shotgun (WGS) entry which is preliminary data.</text>
</comment>
<evidence type="ECO:0000256" key="3">
    <source>
        <dbReference type="ARBA" id="ARBA00022692"/>
    </source>
</evidence>